<evidence type="ECO:0000313" key="5">
    <source>
        <dbReference type="Proteomes" id="UP000264179"/>
    </source>
</evidence>
<name>A0A358HV04_9PROT</name>
<dbReference type="Proteomes" id="UP000264179">
    <property type="component" value="Unassembled WGS sequence"/>
</dbReference>
<dbReference type="STRING" id="168935.AUP42_19045"/>
<dbReference type="EMBL" id="DPOP01000116">
    <property type="protein sequence ID" value="HCW68452.1"/>
    <property type="molecule type" value="Genomic_DNA"/>
</dbReference>
<gene>
    <name evidence="3" type="ORF">DEF21_12170</name>
    <name evidence="4" type="ORF">DHR80_14880</name>
</gene>
<feature type="transmembrane region" description="Helical" evidence="2">
    <location>
        <begin position="66"/>
        <end position="87"/>
    </location>
</feature>
<protein>
    <submittedName>
        <fullName evidence="3">YggT family protein</fullName>
    </submittedName>
</protein>
<dbReference type="GO" id="GO:0016020">
    <property type="term" value="C:membrane"/>
    <property type="evidence" value="ECO:0007669"/>
    <property type="project" value="InterPro"/>
</dbReference>
<keyword evidence="2" id="KW-0812">Transmembrane</keyword>
<proteinExistence type="inferred from homology"/>
<evidence type="ECO:0000313" key="3">
    <source>
        <dbReference type="EMBL" id="HBU98644.1"/>
    </source>
</evidence>
<keyword evidence="2" id="KW-0472">Membrane</keyword>
<dbReference type="RefSeq" id="WP_022731678.1">
    <property type="nucleotide sequence ID" value="NZ_DOOG01000100.1"/>
</dbReference>
<dbReference type="EMBL" id="DOOG01000100">
    <property type="protein sequence ID" value="HBU98644.1"/>
    <property type="molecule type" value="Genomic_DNA"/>
</dbReference>
<evidence type="ECO:0000256" key="2">
    <source>
        <dbReference type="SAM" id="Phobius"/>
    </source>
</evidence>
<evidence type="ECO:0000313" key="6">
    <source>
        <dbReference type="Proteomes" id="UP000264753"/>
    </source>
</evidence>
<dbReference type="AlphaFoldDB" id="A0A358HV04"/>
<evidence type="ECO:0000256" key="1">
    <source>
        <dbReference type="ARBA" id="ARBA00010894"/>
    </source>
</evidence>
<keyword evidence="2" id="KW-1133">Transmembrane helix</keyword>
<dbReference type="PANTHER" id="PTHR33219:SF14">
    <property type="entry name" value="PROTEIN COFACTOR ASSEMBLY OF COMPLEX C SUBUNIT B CCB3, CHLOROPLASTIC-RELATED"/>
    <property type="match status" value="1"/>
</dbReference>
<dbReference type="Proteomes" id="UP000264753">
    <property type="component" value="Unassembled WGS sequence"/>
</dbReference>
<comment type="caution">
    <text evidence="3">The sequence shown here is derived from an EMBL/GenBank/DDBJ whole genome shotgun (WGS) entry which is preliminary data.</text>
</comment>
<accession>A0A358HV04</accession>
<feature type="transmembrane region" description="Helical" evidence="2">
    <location>
        <begin position="12"/>
        <end position="34"/>
    </location>
</feature>
<evidence type="ECO:0000313" key="4">
    <source>
        <dbReference type="EMBL" id="HCW68452.1"/>
    </source>
</evidence>
<reference evidence="5 6" key="1">
    <citation type="journal article" date="2018" name="Nat. Biotechnol.">
        <title>A standardized bacterial taxonomy based on genome phylogeny substantially revises the tree of life.</title>
        <authorList>
            <person name="Parks D.H."/>
            <person name="Chuvochina M."/>
            <person name="Waite D.W."/>
            <person name="Rinke C."/>
            <person name="Skarshewski A."/>
            <person name="Chaumeil P.A."/>
            <person name="Hugenholtz P."/>
        </authorList>
    </citation>
    <scope>NUCLEOTIDE SEQUENCE [LARGE SCALE GENOMIC DNA]</scope>
    <source>
        <strain evidence="3">UBA8707</strain>
        <strain evidence="4">UBA9881</strain>
    </source>
</reference>
<comment type="similarity">
    <text evidence="1">Belongs to the YggT family.</text>
</comment>
<dbReference type="PANTHER" id="PTHR33219">
    <property type="entry name" value="YLMG HOMOLOG PROTEIN 2, CHLOROPLASTIC"/>
    <property type="match status" value="1"/>
</dbReference>
<dbReference type="Pfam" id="PF02325">
    <property type="entry name" value="CCB3_YggT"/>
    <property type="match status" value="1"/>
</dbReference>
<dbReference type="GeneID" id="98668667"/>
<sequence length="98" mass="11091">MLAIFWLIDTVVGIYIFMLIGSAILSWLVAFNVINTSNKFVYMVGDFLYRVTEPALRPIRRIIPDLGGIDISPIILILVLQFANMLIQTDVRMALVGY</sequence>
<organism evidence="3 6">
    <name type="scientific">Thalassospira lucentensis</name>
    <dbReference type="NCBI Taxonomy" id="168935"/>
    <lineage>
        <taxon>Bacteria</taxon>
        <taxon>Pseudomonadati</taxon>
        <taxon>Pseudomonadota</taxon>
        <taxon>Alphaproteobacteria</taxon>
        <taxon>Rhodospirillales</taxon>
        <taxon>Thalassospiraceae</taxon>
        <taxon>Thalassospira</taxon>
    </lineage>
</organism>
<dbReference type="InterPro" id="IPR003425">
    <property type="entry name" value="CCB3/YggT"/>
</dbReference>